<dbReference type="AlphaFoldDB" id="A0A7K6BI83"/>
<dbReference type="GO" id="GO:0004930">
    <property type="term" value="F:G protein-coupled receptor activity"/>
    <property type="evidence" value="ECO:0007669"/>
    <property type="project" value="UniProtKB-KW"/>
</dbReference>
<evidence type="ECO:0000256" key="1">
    <source>
        <dbReference type="ARBA" id="ARBA00004651"/>
    </source>
</evidence>
<name>A0A7K6BI83_UPUEP</name>
<feature type="transmembrane region" description="Helical" evidence="6">
    <location>
        <begin position="20"/>
        <end position="42"/>
    </location>
</feature>
<dbReference type="SUPFAM" id="SSF81321">
    <property type="entry name" value="Family A G protein-coupled receptor-like"/>
    <property type="match status" value="1"/>
</dbReference>
<keyword evidence="3" id="KW-0716">Sensory transduction</keyword>
<keyword evidence="4" id="KW-0297">G-protein coupled receptor</keyword>
<evidence type="ECO:0000313" key="7">
    <source>
        <dbReference type="EMBL" id="NWV02073.1"/>
    </source>
</evidence>
<comment type="subcellular location">
    <subcellularLocation>
        <location evidence="1">Cell membrane</location>
        <topology evidence="1">Multi-pass membrane protein</topology>
    </subcellularLocation>
</comment>
<keyword evidence="2" id="KW-1003">Cell membrane</keyword>
<comment type="caution">
    <text evidence="7">The sequence shown here is derived from an EMBL/GenBank/DDBJ whole genome shotgun (WGS) entry which is preliminary data.</text>
</comment>
<dbReference type="Proteomes" id="UP000544127">
    <property type="component" value="Unassembled WGS sequence"/>
</dbReference>
<gene>
    <name evidence="7" type="primary">Or14k1</name>
    <name evidence="7" type="ORF">UPUEPO_R14220</name>
</gene>
<evidence type="ECO:0000256" key="4">
    <source>
        <dbReference type="ARBA" id="ARBA00023040"/>
    </source>
</evidence>
<evidence type="ECO:0000256" key="3">
    <source>
        <dbReference type="ARBA" id="ARBA00022725"/>
    </source>
</evidence>
<dbReference type="OrthoDB" id="9902777at2759"/>
<keyword evidence="6" id="KW-0812">Transmembrane</keyword>
<feature type="non-terminal residue" evidence="7">
    <location>
        <position position="1"/>
    </location>
</feature>
<proteinExistence type="predicted"/>
<dbReference type="EMBL" id="VZRI01020074">
    <property type="protein sequence ID" value="NWV02073.1"/>
    <property type="molecule type" value="Genomic_DNA"/>
</dbReference>
<keyword evidence="6" id="KW-0472">Membrane</keyword>
<keyword evidence="5" id="KW-0675">Receptor</keyword>
<dbReference type="PANTHER" id="PTHR26452">
    <property type="entry name" value="OLFACTORY RECEPTOR"/>
    <property type="match status" value="1"/>
</dbReference>
<sequence length="78" mass="9064">LQDFRVVLKILSEQRWQKAFSYYFPHMSVVALHVCTGIYAYLKNLSISFPPLDLVVSFLYSVPPLMLNPFTYSMGNQE</sequence>
<evidence type="ECO:0000313" key="8">
    <source>
        <dbReference type="Proteomes" id="UP000544127"/>
    </source>
</evidence>
<accession>A0A7K6BI83</accession>
<keyword evidence="3" id="KW-0552">Olfaction</keyword>
<keyword evidence="8" id="KW-1185">Reference proteome</keyword>
<dbReference type="GO" id="GO:0005886">
    <property type="term" value="C:plasma membrane"/>
    <property type="evidence" value="ECO:0007669"/>
    <property type="project" value="UniProtKB-SubCell"/>
</dbReference>
<protein>
    <submittedName>
        <fullName evidence="7">O14K1 protein</fullName>
    </submittedName>
</protein>
<dbReference type="GO" id="GO:0007608">
    <property type="term" value="P:sensory perception of smell"/>
    <property type="evidence" value="ECO:0007669"/>
    <property type="project" value="UniProtKB-KW"/>
</dbReference>
<keyword evidence="6" id="KW-1133">Transmembrane helix</keyword>
<dbReference type="InterPro" id="IPR050516">
    <property type="entry name" value="Olfactory_GPCR"/>
</dbReference>
<organism evidence="7 8">
    <name type="scientific">Upupa epops</name>
    <name type="common">Eurasian hoopoe</name>
    <dbReference type="NCBI Taxonomy" id="57439"/>
    <lineage>
        <taxon>Eukaryota</taxon>
        <taxon>Metazoa</taxon>
        <taxon>Chordata</taxon>
        <taxon>Craniata</taxon>
        <taxon>Vertebrata</taxon>
        <taxon>Euteleostomi</taxon>
        <taxon>Archelosauria</taxon>
        <taxon>Archosauria</taxon>
        <taxon>Dinosauria</taxon>
        <taxon>Saurischia</taxon>
        <taxon>Theropoda</taxon>
        <taxon>Coelurosauria</taxon>
        <taxon>Aves</taxon>
        <taxon>Neognathae</taxon>
        <taxon>Neoaves</taxon>
        <taxon>Telluraves</taxon>
        <taxon>Coraciimorphae</taxon>
        <taxon>Bucerotiformes</taxon>
        <taxon>Upupidae</taxon>
        <taxon>Upupa</taxon>
    </lineage>
</organism>
<evidence type="ECO:0000256" key="2">
    <source>
        <dbReference type="ARBA" id="ARBA00022475"/>
    </source>
</evidence>
<feature type="non-terminal residue" evidence="7">
    <location>
        <position position="78"/>
    </location>
</feature>
<keyword evidence="4" id="KW-0807">Transducer</keyword>
<reference evidence="7 8" key="1">
    <citation type="submission" date="2019-09" db="EMBL/GenBank/DDBJ databases">
        <title>Bird 10,000 Genomes (B10K) Project - Family phase.</title>
        <authorList>
            <person name="Zhang G."/>
        </authorList>
    </citation>
    <scope>NUCLEOTIDE SEQUENCE [LARGE SCALE GENOMIC DNA]</scope>
    <source>
        <strain evidence="7">B10K-DU-012-37</strain>
    </source>
</reference>
<evidence type="ECO:0000256" key="6">
    <source>
        <dbReference type="SAM" id="Phobius"/>
    </source>
</evidence>
<evidence type="ECO:0000256" key="5">
    <source>
        <dbReference type="ARBA" id="ARBA00023170"/>
    </source>
</evidence>